<dbReference type="RefSeq" id="WP_344617249.1">
    <property type="nucleotide sequence ID" value="NZ_BAAARV010000072.1"/>
</dbReference>
<evidence type="ECO:0000313" key="7">
    <source>
        <dbReference type="EMBL" id="GAA2371877.1"/>
    </source>
</evidence>
<dbReference type="InterPro" id="IPR039420">
    <property type="entry name" value="WalR-like"/>
</dbReference>
<accession>A0ABN3H800</accession>
<feature type="domain" description="Response regulatory" evidence="6">
    <location>
        <begin position="3"/>
        <end position="119"/>
    </location>
</feature>
<keyword evidence="4" id="KW-0804">Transcription</keyword>
<dbReference type="Pfam" id="PF00072">
    <property type="entry name" value="Response_reg"/>
    <property type="match status" value="1"/>
</dbReference>
<dbReference type="PROSITE" id="PS50110">
    <property type="entry name" value="RESPONSE_REGULATORY"/>
    <property type="match status" value="1"/>
</dbReference>
<keyword evidence="2" id="KW-0805">Transcription regulation</keyword>
<proteinExistence type="predicted"/>
<evidence type="ECO:0000259" key="6">
    <source>
        <dbReference type="PROSITE" id="PS50110"/>
    </source>
</evidence>
<evidence type="ECO:0000256" key="2">
    <source>
        <dbReference type="ARBA" id="ARBA00023015"/>
    </source>
</evidence>
<evidence type="ECO:0000256" key="1">
    <source>
        <dbReference type="ARBA" id="ARBA00022553"/>
    </source>
</evidence>
<comment type="caution">
    <text evidence="7">The sequence shown here is derived from an EMBL/GenBank/DDBJ whole genome shotgun (WGS) entry which is preliminary data.</text>
</comment>
<dbReference type="CDD" id="cd17574">
    <property type="entry name" value="REC_OmpR"/>
    <property type="match status" value="1"/>
</dbReference>
<dbReference type="Gene3D" id="3.40.50.2300">
    <property type="match status" value="1"/>
</dbReference>
<dbReference type="Proteomes" id="UP001501444">
    <property type="component" value="Unassembled WGS sequence"/>
</dbReference>
<dbReference type="SMART" id="SM00448">
    <property type="entry name" value="REC"/>
    <property type="match status" value="1"/>
</dbReference>
<evidence type="ECO:0000256" key="4">
    <source>
        <dbReference type="ARBA" id="ARBA00023163"/>
    </source>
</evidence>
<keyword evidence="8" id="KW-1185">Reference proteome</keyword>
<keyword evidence="1 5" id="KW-0597">Phosphoprotein</keyword>
<gene>
    <name evidence="7" type="ORF">GCM10010170_073820</name>
</gene>
<keyword evidence="3" id="KW-0238">DNA-binding</keyword>
<evidence type="ECO:0000313" key="8">
    <source>
        <dbReference type="Proteomes" id="UP001501444"/>
    </source>
</evidence>
<dbReference type="InterPro" id="IPR001789">
    <property type="entry name" value="Sig_transdc_resp-reg_receiver"/>
</dbReference>
<protein>
    <recommendedName>
        <fullName evidence="6">Response regulatory domain-containing protein</fullName>
    </recommendedName>
</protein>
<reference evidence="7 8" key="1">
    <citation type="journal article" date="2019" name="Int. J. Syst. Evol. Microbiol.">
        <title>The Global Catalogue of Microorganisms (GCM) 10K type strain sequencing project: providing services to taxonomists for standard genome sequencing and annotation.</title>
        <authorList>
            <consortium name="The Broad Institute Genomics Platform"/>
            <consortium name="The Broad Institute Genome Sequencing Center for Infectious Disease"/>
            <person name="Wu L."/>
            <person name="Ma J."/>
        </authorList>
    </citation>
    <scope>NUCLEOTIDE SEQUENCE [LARGE SCALE GENOMIC DNA]</scope>
    <source>
        <strain evidence="7 8">JCM 3272</strain>
    </source>
</reference>
<organism evidence="7 8">
    <name type="scientific">Dactylosporangium salmoneum</name>
    <dbReference type="NCBI Taxonomy" id="53361"/>
    <lineage>
        <taxon>Bacteria</taxon>
        <taxon>Bacillati</taxon>
        <taxon>Actinomycetota</taxon>
        <taxon>Actinomycetes</taxon>
        <taxon>Micromonosporales</taxon>
        <taxon>Micromonosporaceae</taxon>
        <taxon>Dactylosporangium</taxon>
    </lineage>
</organism>
<dbReference type="PANTHER" id="PTHR48111">
    <property type="entry name" value="REGULATOR OF RPOS"/>
    <property type="match status" value="1"/>
</dbReference>
<dbReference type="EMBL" id="BAAARV010000072">
    <property type="protein sequence ID" value="GAA2371877.1"/>
    <property type="molecule type" value="Genomic_DNA"/>
</dbReference>
<dbReference type="SUPFAM" id="SSF52172">
    <property type="entry name" value="CheY-like"/>
    <property type="match status" value="1"/>
</dbReference>
<dbReference type="PANTHER" id="PTHR48111:SF4">
    <property type="entry name" value="DNA-BINDING DUAL TRANSCRIPTIONAL REGULATOR OMPR"/>
    <property type="match status" value="1"/>
</dbReference>
<evidence type="ECO:0000256" key="5">
    <source>
        <dbReference type="PROSITE-ProRule" id="PRU00169"/>
    </source>
</evidence>
<sequence>MPTVLLVDDDRDVRSMLETVLDGAGFDVAAHDNGRAAVRDALRRVPDLAVLDVSMPGMSGLDVCRELRAHPETAQLPIVLLTALGQWLDVASGFAAGADDYVVKPFSPRDLLQRIEQLLGPA</sequence>
<evidence type="ECO:0000256" key="3">
    <source>
        <dbReference type="ARBA" id="ARBA00023125"/>
    </source>
</evidence>
<feature type="modified residue" description="4-aspartylphosphate" evidence="5">
    <location>
        <position position="52"/>
    </location>
</feature>
<dbReference type="InterPro" id="IPR011006">
    <property type="entry name" value="CheY-like_superfamily"/>
</dbReference>
<name>A0ABN3H800_9ACTN</name>